<gene>
    <name evidence="3" type="ORF">B7R54_07220</name>
</gene>
<dbReference type="InterPro" id="IPR000424">
    <property type="entry name" value="Primosome_PriB/ssb"/>
</dbReference>
<dbReference type="SUPFAM" id="SSF50249">
    <property type="entry name" value="Nucleic acid-binding proteins"/>
    <property type="match status" value="1"/>
</dbReference>
<accession>A0A3E0VHU1</accession>
<evidence type="ECO:0000256" key="2">
    <source>
        <dbReference type="PROSITE-ProRule" id="PRU00252"/>
    </source>
</evidence>
<dbReference type="AlphaFoldDB" id="A0A3E0VHU1"/>
<evidence type="ECO:0000256" key="1">
    <source>
        <dbReference type="ARBA" id="ARBA00023125"/>
    </source>
</evidence>
<evidence type="ECO:0000313" key="3">
    <source>
        <dbReference type="EMBL" id="RFA09038.1"/>
    </source>
</evidence>
<dbReference type="GO" id="GO:0003697">
    <property type="term" value="F:single-stranded DNA binding"/>
    <property type="evidence" value="ECO:0007669"/>
    <property type="project" value="InterPro"/>
</dbReference>
<dbReference type="Gene3D" id="2.40.50.140">
    <property type="entry name" value="Nucleic acid-binding proteins"/>
    <property type="match status" value="1"/>
</dbReference>
<dbReference type="Proteomes" id="UP000256486">
    <property type="component" value="Unassembled WGS sequence"/>
</dbReference>
<reference evidence="3 4" key="1">
    <citation type="submission" date="2017-04" db="EMBL/GenBank/DDBJ databases">
        <title>Comparative genome analysis of Subtercola boreus.</title>
        <authorList>
            <person name="Cho Y.-J."/>
            <person name="Cho A."/>
            <person name="Kim O.-S."/>
            <person name="Lee J.-I."/>
        </authorList>
    </citation>
    <scope>NUCLEOTIDE SEQUENCE [LARGE SCALE GENOMIC DNA]</scope>
    <source>
        <strain evidence="3 4">K300</strain>
    </source>
</reference>
<dbReference type="Pfam" id="PF00436">
    <property type="entry name" value="SSB"/>
    <property type="match status" value="1"/>
</dbReference>
<sequence length="120" mass="13397">MDNQIWLRGRLRSDPVEMDGTGLVVAAFVLENEQKAQGKRGRPKSEIVPWCDVVCEGELASNVLSSVIEGDYVLVRGELRVHRLHPVDDARDSVMMSVRAESIGLDLHTGVTKPLHMHRN</sequence>
<dbReference type="RefSeq" id="WP_116414433.1">
    <property type="nucleotide sequence ID" value="NZ_NBWZ01000001.1"/>
</dbReference>
<dbReference type="PROSITE" id="PS50935">
    <property type="entry name" value="SSB"/>
    <property type="match status" value="1"/>
</dbReference>
<name>A0A3E0VHU1_9MICO</name>
<evidence type="ECO:0000313" key="4">
    <source>
        <dbReference type="Proteomes" id="UP000256486"/>
    </source>
</evidence>
<keyword evidence="4" id="KW-1185">Reference proteome</keyword>
<evidence type="ECO:0008006" key="5">
    <source>
        <dbReference type="Google" id="ProtNLM"/>
    </source>
</evidence>
<organism evidence="3 4">
    <name type="scientific">Subtercola boreus</name>
    <dbReference type="NCBI Taxonomy" id="120213"/>
    <lineage>
        <taxon>Bacteria</taxon>
        <taxon>Bacillati</taxon>
        <taxon>Actinomycetota</taxon>
        <taxon>Actinomycetes</taxon>
        <taxon>Micrococcales</taxon>
        <taxon>Microbacteriaceae</taxon>
        <taxon>Subtercola</taxon>
    </lineage>
</organism>
<dbReference type="InterPro" id="IPR012340">
    <property type="entry name" value="NA-bd_OB-fold"/>
</dbReference>
<protein>
    <recommendedName>
        <fullName evidence="5">Single-stranded DNA-binding protein</fullName>
    </recommendedName>
</protein>
<dbReference type="OrthoDB" id="4427276at2"/>
<proteinExistence type="predicted"/>
<keyword evidence="1 2" id="KW-0238">DNA-binding</keyword>
<dbReference type="EMBL" id="NBWZ01000001">
    <property type="protein sequence ID" value="RFA09038.1"/>
    <property type="molecule type" value="Genomic_DNA"/>
</dbReference>
<comment type="caution">
    <text evidence="3">The sequence shown here is derived from an EMBL/GenBank/DDBJ whole genome shotgun (WGS) entry which is preliminary data.</text>
</comment>